<dbReference type="Gene3D" id="1.20.58.340">
    <property type="entry name" value="Magnesium transport protein CorA, transmembrane region"/>
    <property type="match status" value="2"/>
</dbReference>
<dbReference type="HOGENOM" id="CLU_015119_2_0_1"/>
<dbReference type="OMA" id="LHIMSGD"/>
<evidence type="ECO:0000256" key="4">
    <source>
        <dbReference type="ARBA" id="ARBA00022475"/>
    </source>
</evidence>
<feature type="region of interest" description="Disordered" evidence="8">
    <location>
        <begin position="243"/>
        <end position="264"/>
    </location>
</feature>
<keyword evidence="3" id="KW-0813">Transport</keyword>
<evidence type="ECO:0000256" key="3">
    <source>
        <dbReference type="ARBA" id="ARBA00022448"/>
    </source>
</evidence>
<dbReference type="InterPro" id="IPR045863">
    <property type="entry name" value="CorA_TM1_TM2"/>
</dbReference>
<dbReference type="InterPro" id="IPR045861">
    <property type="entry name" value="CorA_cytoplasmic_dom"/>
</dbReference>
<comment type="subcellular location">
    <subcellularLocation>
        <location evidence="1">Cell membrane</location>
        <topology evidence="1">Multi-pass membrane protein</topology>
    </subcellularLocation>
</comment>
<dbReference type="GeneID" id="25366378"/>
<evidence type="ECO:0000256" key="2">
    <source>
        <dbReference type="ARBA" id="ARBA00009765"/>
    </source>
</evidence>
<feature type="compositionally biased region" description="Polar residues" evidence="8">
    <location>
        <begin position="27"/>
        <end position="41"/>
    </location>
</feature>
<organism evidence="10 11">
    <name type="scientific">Aureobasidium subglaciale (strain EXF-2481)</name>
    <name type="common">Aureobasidium pullulans var. subglaciale</name>
    <dbReference type="NCBI Taxonomy" id="1043005"/>
    <lineage>
        <taxon>Eukaryota</taxon>
        <taxon>Fungi</taxon>
        <taxon>Dikarya</taxon>
        <taxon>Ascomycota</taxon>
        <taxon>Pezizomycotina</taxon>
        <taxon>Dothideomycetes</taxon>
        <taxon>Dothideomycetidae</taxon>
        <taxon>Dothideales</taxon>
        <taxon>Saccotheciaceae</taxon>
        <taxon>Aureobasidium</taxon>
    </lineage>
</organism>
<feature type="compositionally biased region" description="Basic residues" evidence="8">
    <location>
        <begin position="245"/>
        <end position="255"/>
    </location>
</feature>
<dbReference type="EMBL" id="KL584758">
    <property type="protein sequence ID" value="KEQ95686.1"/>
    <property type="molecule type" value="Genomic_DNA"/>
</dbReference>
<evidence type="ECO:0000256" key="1">
    <source>
        <dbReference type="ARBA" id="ARBA00004651"/>
    </source>
</evidence>
<accession>A0A074ZA94</accession>
<dbReference type="InParanoid" id="A0A074ZA94"/>
<feature type="region of interest" description="Disordered" evidence="8">
    <location>
        <begin position="1"/>
        <end position="92"/>
    </location>
</feature>
<dbReference type="GO" id="GO:0015087">
    <property type="term" value="F:cobalt ion transmembrane transporter activity"/>
    <property type="evidence" value="ECO:0007669"/>
    <property type="project" value="TreeGrafter"/>
</dbReference>
<dbReference type="PANTHER" id="PTHR46494:SF1">
    <property type="entry name" value="CORA FAMILY METAL ION TRANSPORTER (EUROFUNG)"/>
    <property type="match status" value="1"/>
</dbReference>
<dbReference type="GO" id="GO:0050897">
    <property type="term" value="F:cobalt ion binding"/>
    <property type="evidence" value="ECO:0007669"/>
    <property type="project" value="TreeGrafter"/>
</dbReference>
<dbReference type="Gene3D" id="3.30.460.20">
    <property type="entry name" value="CorA soluble domain-like"/>
    <property type="match status" value="1"/>
</dbReference>
<keyword evidence="11" id="KW-1185">Reference proteome</keyword>
<evidence type="ECO:0000256" key="6">
    <source>
        <dbReference type="ARBA" id="ARBA00022989"/>
    </source>
</evidence>
<dbReference type="RefSeq" id="XP_013344201.1">
    <property type="nucleotide sequence ID" value="XM_013488747.1"/>
</dbReference>
<dbReference type="GO" id="GO:0000287">
    <property type="term" value="F:magnesium ion binding"/>
    <property type="evidence" value="ECO:0007669"/>
    <property type="project" value="TreeGrafter"/>
</dbReference>
<keyword evidence="5 9" id="KW-0812">Transmembrane</keyword>
<dbReference type="SUPFAM" id="SSF144083">
    <property type="entry name" value="Magnesium transport protein CorA, transmembrane region"/>
    <property type="match status" value="1"/>
</dbReference>
<keyword evidence="4" id="KW-1003">Cell membrane</keyword>
<feature type="compositionally biased region" description="Basic residues" evidence="8">
    <location>
        <begin position="604"/>
        <end position="621"/>
    </location>
</feature>
<gene>
    <name evidence="10" type="ORF">AUEXF2481DRAFT_39540</name>
</gene>
<evidence type="ECO:0008006" key="12">
    <source>
        <dbReference type="Google" id="ProtNLM"/>
    </source>
</evidence>
<keyword evidence="6 9" id="KW-1133">Transmembrane helix</keyword>
<dbReference type="PANTHER" id="PTHR46494">
    <property type="entry name" value="CORA FAMILY METAL ION TRANSPORTER (EUROFUNG)"/>
    <property type="match status" value="1"/>
</dbReference>
<dbReference type="SUPFAM" id="SSF143865">
    <property type="entry name" value="CorA soluble domain-like"/>
    <property type="match status" value="1"/>
</dbReference>
<sequence length="628" mass="71174">MANTTTVRDFQSPDRVAFQDQGPVGRNSVTTPRSPENNTPGRQRFGSVASATSYFSNDGTSRHRRLSRSNTVKTYHEPSRPNWQPGAEPGIDTDAERVSPHLEALRARCDILVADFSAEHMESVQTDNDSLEEVLSEKRPPHLPCRWISVNGLSWDVIKILGQHYGLHRLAIEDLINTRTRTKCDWYSDHAFVVLTLQKLVRIHNHSDSDDCDCSSDEEPIHYDEVEEDRIPHPERERVPFWKNPFKKSKPKRKPSTLPRYNDDGLDGLDKMGDMIRAHSSTADGAPLQNIRTLHRYESMQNPEHTLFMEKHSALFEENLVVSVEQVAIFLMSDNTVISFFEHSGADVEEPILERLKSPATMLRRSADSSLVLQAIIDAIVDLAIPVKEAYNKARKDLQIDVLTNPSMSTSKALHIFTEEIDMLQNLFKPIINLVNSLRDHKSEPFPGPLLPSEPSSRKVSDHRRPQPKRFFTQTPTTVVMSPLAHVYLGDVLDHCITIIQSLEQMDASANNLSSLMFNTIGARTNTTMSIIAIVTVFFAPLTFLCGYFGMNFTHFQGIEHSDVYFWIIAIPTTIVFMAMIGGGVGYRTVKTWAARFHLAKARRGRKQRQAKLRARQRQRQRGLVALS</sequence>
<comment type="similarity">
    <text evidence="2">Belongs to the CorA metal ion transporter (MIT) (TC 1.A.35) family.</text>
</comment>
<protein>
    <recommendedName>
        <fullName evidence="12">Magnesium transport protein CorA</fullName>
    </recommendedName>
</protein>
<evidence type="ECO:0000313" key="11">
    <source>
        <dbReference type="Proteomes" id="UP000030641"/>
    </source>
</evidence>
<dbReference type="OrthoDB" id="165352at2759"/>
<evidence type="ECO:0000256" key="9">
    <source>
        <dbReference type="SAM" id="Phobius"/>
    </source>
</evidence>
<reference evidence="10 11" key="1">
    <citation type="journal article" date="2014" name="BMC Genomics">
        <title>Genome sequencing of four Aureobasidium pullulans varieties: biotechnological potential, stress tolerance, and description of new species.</title>
        <authorList>
            <person name="Gostin Ar C."/>
            <person name="Ohm R.A."/>
            <person name="Kogej T."/>
            <person name="Sonjak S."/>
            <person name="Turk M."/>
            <person name="Zajc J."/>
            <person name="Zalar P."/>
            <person name="Grube M."/>
            <person name="Sun H."/>
            <person name="Han J."/>
            <person name="Sharma A."/>
            <person name="Chiniquy J."/>
            <person name="Ngan C.Y."/>
            <person name="Lipzen A."/>
            <person name="Barry K."/>
            <person name="Grigoriev I.V."/>
            <person name="Gunde-Cimerman N."/>
        </authorList>
    </citation>
    <scope>NUCLEOTIDE SEQUENCE [LARGE SCALE GENOMIC DNA]</scope>
    <source>
        <strain evidence="10 11">EXF-2481</strain>
    </source>
</reference>
<feature type="region of interest" description="Disordered" evidence="8">
    <location>
        <begin position="604"/>
        <end position="628"/>
    </location>
</feature>
<feature type="region of interest" description="Disordered" evidence="8">
    <location>
        <begin position="445"/>
        <end position="468"/>
    </location>
</feature>
<dbReference type="GO" id="GO:0005886">
    <property type="term" value="C:plasma membrane"/>
    <property type="evidence" value="ECO:0007669"/>
    <property type="project" value="UniProtKB-SubCell"/>
</dbReference>
<keyword evidence="7 9" id="KW-0472">Membrane</keyword>
<dbReference type="Proteomes" id="UP000030641">
    <property type="component" value="Unassembled WGS sequence"/>
</dbReference>
<evidence type="ECO:0000256" key="7">
    <source>
        <dbReference type="ARBA" id="ARBA00023136"/>
    </source>
</evidence>
<proteinExistence type="inferred from homology"/>
<dbReference type="AlphaFoldDB" id="A0A074ZA94"/>
<feature type="compositionally biased region" description="Polar residues" evidence="8">
    <location>
        <begin position="49"/>
        <end position="59"/>
    </location>
</feature>
<dbReference type="GO" id="GO:0015095">
    <property type="term" value="F:magnesium ion transmembrane transporter activity"/>
    <property type="evidence" value="ECO:0007669"/>
    <property type="project" value="TreeGrafter"/>
</dbReference>
<evidence type="ECO:0000256" key="8">
    <source>
        <dbReference type="SAM" id="MobiDB-lite"/>
    </source>
</evidence>
<evidence type="ECO:0000256" key="5">
    <source>
        <dbReference type="ARBA" id="ARBA00022692"/>
    </source>
</evidence>
<feature type="transmembrane region" description="Helical" evidence="9">
    <location>
        <begin position="531"/>
        <end position="553"/>
    </location>
</feature>
<feature type="transmembrane region" description="Helical" evidence="9">
    <location>
        <begin position="565"/>
        <end position="587"/>
    </location>
</feature>
<dbReference type="Pfam" id="PF01544">
    <property type="entry name" value="CorA"/>
    <property type="match status" value="1"/>
</dbReference>
<evidence type="ECO:0000313" key="10">
    <source>
        <dbReference type="EMBL" id="KEQ95686.1"/>
    </source>
</evidence>
<dbReference type="InterPro" id="IPR002523">
    <property type="entry name" value="MgTranspt_CorA/ZnTranspt_ZntB"/>
</dbReference>
<feature type="compositionally biased region" description="Basic and acidic residues" evidence="8">
    <location>
        <begin position="456"/>
        <end position="465"/>
    </location>
</feature>
<name>A0A074ZA94_AURSE</name>
<dbReference type="STRING" id="1043005.A0A074ZA94"/>